<dbReference type="Pfam" id="PF07554">
    <property type="entry name" value="FIVAR"/>
    <property type="match status" value="3"/>
</dbReference>
<keyword evidence="2" id="KW-0472">Membrane</keyword>
<name>C0E8K5_9FIRM</name>
<dbReference type="Pfam" id="PF17389">
    <property type="entry name" value="Bac_rhamnosid6H"/>
    <property type="match status" value="1"/>
</dbReference>
<dbReference type="PANTHER" id="PTHR34987">
    <property type="entry name" value="C, PUTATIVE (AFU_ORTHOLOGUE AFUA_3G02880)-RELATED"/>
    <property type="match status" value="1"/>
</dbReference>
<gene>
    <name evidence="5" type="ORF">CLOSTMETH_00151</name>
</gene>
<dbReference type="InterPro" id="IPR044060">
    <property type="entry name" value="Bacterial_rp_domain"/>
</dbReference>
<feature type="chain" id="PRO_5002897720" evidence="3">
    <location>
        <begin position="29"/>
        <end position="2015"/>
    </location>
</feature>
<dbReference type="Gene3D" id="1.50.10.10">
    <property type="match status" value="1"/>
</dbReference>
<reference evidence="5 6" key="2">
    <citation type="submission" date="2009-02" db="EMBL/GenBank/DDBJ databases">
        <title>Draft genome sequence of Clostridium methylpentosum (DSM 5476).</title>
        <authorList>
            <person name="Sudarsanam P."/>
            <person name="Ley R."/>
            <person name="Guruge J."/>
            <person name="Turnbaugh P.J."/>
            <person name="Mahowald M."/>
            <person name="Liep D."/>
            <person name="Gordon J."/>
        </authorList>
    </citation>
    <scope>NUCLEOTIDE SEQUENCE [LARGE SCALE GENOMIC DNA]</scope>
    <source>
        <strain evidence="5 6">DSM 5476</strain>
    </source>
</reference>
<dbReference type="eggNOG" id="COG1538">
    <property type="taxonomic scope" value="Bacteria"/>
</dbReference>
<protein>
    <submittedName>
        <fullName evidence="5">F5/8 type C domain protein</fullName>
    </submittedName>
</protein>
<dbReference type="InterPro" id="IPR035396">
    <property type="entry name" value="Bac_rhamnosid6H"/>
</dbReference>
<dbReference type="Gene3D" id="1.20.1270.70">
    <property type="entry name" value="Designed single chain three-helix bundle"/>
    <property type="match status" value="1"/>
</dbReference>
<dbReference type="GO" id="GO:0016798">
    <property type="term" value="F:hydrolase activity, acting on glycosyl bonds"/>
    <property type="evidence" value="ECO:0007669"/>
    <property type="project" value="UniProtKB-KW"/>
</dbReference>
<dbReference type="InterPro" id="IPR008928">
    <property type="entry name" value="6-hairpin_glycosidase_sf"/>
</dbReference>
<evidence type="ECO:0000256" key="3">
    <source>
        <dbReference type="SAM" id="SignalP"/>
    </source>
</evidence>
<dbReference type="Gene3D" id="2.60.40.1080">
    <property type="match status" value="1"/>
</dbReference>
<feature type="domain" description="F5/8 type C" evidence="4">
    <location>
        <begin position="977"/>
        <end position="1141"/>
    </location>
</feature>
<dbReference type="Proteomes" id="UP000003340">
    <property type="component" value="Unassembled WGS sequence"/>
</dbReference>
<dbReference type="SUPFAM" id="SSF48208">
    <property type="entry name" value="Six-hairpin glycosidases"/>
    <property type="match status" value="1"/>
</dbReference>
<evidence type="ECO:0000256" key="2">
    <source>
        <dbReference type="SAM" id="Phobius"/>
    </source>
</evidence>
<evidence type="ECO:0000256" key="1">
    <source>
        <dbReference type="ARBA" id="ARBA00023295"/>
    </source>
</evidence>
<dbReference type="InterPro" id="IPR035398">
    <property type="entry name" value="Bac_rhamnosid_C"/>
</dbReference>
<sequence length="2015" mass="219442">MKKTNKLLSLLLVLCLLCAPMLTIVANAAGMTAPASDTAAEEWHANWIWDDSKKGDTVTEYGRQQDLYSNTWMNFRKTVTLDQVPESVVAKIAVDSRYWLYINGEMVVFEGQLKRGVNRTDTFYDNVELAPYLHEGENTIAVLAWFWGKGGQSYSNNDSGKAGFLFEAEFGNQLVVSDSSWKVMRSPGYMKQIGDGTGGGHNGLPNYRLPEYNVYFDARVLEEAGTEFWYTEDFDDSAWSNATELGAAPCEPWNDLHPRSIPLLKDFGLKEYENMADYAGYTTTKEETLAMEVPYNAQLTPYLKVEAPAGLEIDMRTDNYADPAGNGLSTRNTYVTREGVQEFEGLSWMNGQVVYYKIPAGVKIISLQYRESGYNTEFEGSFTSDDEFFNTLWEQSLRTLYITMRDNFMDCPDRERAQWWGDVTNEMMMMMYSLDTNSYDLYEKGLDTLMGWTTDNNVLHTVVPCHGNDGQELPMQMLAGINGMWEYYLYTGKTEKMSEMYDYIKNYLDLWSIGANGLVNHRGGGWDWMDWGSYADVAPIENAWYFMASKVAKQFAEVLGHEEDIPQYVAKMESIKASYDTMWTDNGYYKSSGNGKPDDRANALAVLSGLASEDKYPVIQDVLTNVQNSSPYMEKYVLDALCEMDRMDLAQARIKDRYANMVEGPDAYSTLWEFWDRYAGTKNHAWTGGPLITMSKYMAGVAPITPGYDTYQVKPDMGSLNQINTVVPSIKGNINVAINRDTENNTFDLSLTSPANTQAIVAIPRMNGNTRVAVGGTVLFENGMSTGATVSGITYQSNDKDYIYFQAEPGSYAFHADVKPAGTDSEYTLNIEATEGGKVLVDGAEVVTPYTATVANGTTVKVEAVSADKYVFDGWSGSIGSTDNAIEFVVNDNTNLIANFKPEAVKEYSLLKISDPDNSGITIEYDGKQSTVPTTIAVKTGETVTVKAVDIDNSLYSFVNWEGEVFSANKTLTLTVDHDISVGVNAMYQGSANFATGATVTTTKNLGGGWDIKNIIDGNLNLGFSTDVFSSRDITNAPHYINFNFGAPQVFDTVVLYPRTQATSVDNNTPNFPEVFDIEVSSDGTNYTVVKHVEMGNPNGAVTVSFDPQNAQYMRIKTTKLGPPANDEGSANAFRIQIMEAVVKNSSATGYNCSLDLKADGAGKVKINGELKEFPLSLNYPAGTTLAIEAVPDDMNQFTGWTGSIASADRPIYICLKQNVSLTAGFKFRGNQEEGSNLALGKTVNANNIEGVSAQWSPQYLTDGKRLSEGADAGSGVKGYTTRTYNSQNADPQPYVEIDLETVQSFNQIVLYPRTDAQTANGGTESPNFPTDFKIQVKQNGTWVDVKTVTDNPNPQGQPQTFSFETQKSQYVRVIASKLGIPTNDEFNGTRTVYRMQLAEFEVYNEARTVNYALQSTITASNSDGALPMWGLDNLKDGKLISEGLNQPNSGVKGYTSAALDSDADRNLKTPHLITIDLGEDKLINNVTLYPRTDTHAVSESSDITANFPENFNIKVKASDAKDYTVVKAVTGANDQKDQPYSCDFDAVKARFIVVETTKAGVPSFDDTGANGKSRVQLAEITVNGNPSEQEPFNPGGITIAGSPLTLNSGETTAITATVDPSSLPDNSLIWTVEDENGFVSNVADLIGTNTNAPTVVGREAGTAYIVARFANGLPATAKIAVTVSDKPAVDTNKSILKYVIDYADTVIASGEVASAIPLVQAKFNAAYDNAVSVYGDPTVEQETVDQAWVLLMNAIHMLGIQQGNKDALNTLIAAASGLDLNDYQDTVAFEKALADAKAVQADENAVQSEIDTAYENLNNAMNALVLKNWTQLEVVTGQANGINLDMYVEAGQKEFTDALAVANAVLADKSSTQAEIDEAVDNLLGAMLNLRLIANKDILNQVIARAEGIDLSGFSAASVAAFESAYNNAKAIQADRNLADTEENRALIQQSVTELKNAIAGLVTDDGVPFGGDSAMTSGASSAKTGEAGAAAMAVAALLLAGVAVVSTRKRNSK</sequence>
<evidence type="ECO:0000313" key="5">
    <source>
        <dbReference type="EMBL" id="EEG32215.1"/>
    </source>
</evidence>
<organism evidence="5 6">
    <name type="scientific">[Clostridium] methylpentosum DSM 5476</name>
    <dbReference type="NCBI Taxonomy" id="537013"/>
    <lineage>
        <taxon>Bacteria</taxon>
        <taxon>Bacillati</taxon>
        <taxon>Bacillota</taxon>
        <taxon>Clostridia</taxon>
        <taxon>Eubacteriales</taxon>
        <taxon>Oscillospiraceae</taxon>
        <taxon>Oscillospiraceae incertae sedis</taxon>
    </lineage>
</organism>
<keyword evidence="3" id="KW-0732">Signal</keyword>
<evidence type="ECO:0000259" key="4">
    <source>
        <dbReference type="PROSITE" id="PS50022"/>
    </source>
</evidence>
<dbReference type="Gene3D" id="1.20.1270.90">
    <property type="entry name" value="AF1782-like"/>
    <property type="match status" value="2"/>
</dbReference>
<proteinExistence type="predicted"/>
<evidence type="ECO:0000313" key="6">
    <source>
        <dbReference type="Proteomes" id="UP000003340"/>
    </source>
</evidence>
<dbReference type="Gene3D" id="2.60.420.10">
    <property type="entry name" value="Maltose phosphorylase, domain 3"/>
    <property type="match status" value="1"/>
</dbReference>
<dbReference type="EMBL" id="ACEC01000007">
    <property type="protein sequence ID" value="EEG32215.1"/>
    <property type="molecule type" value="Genomic_DNA"/>
</dbReference>
<keyword evidence="6" id="KW-1185">Reference proteome</keyword>
<dbReference type="STRING" id="537013.CLOSTMETH_00151"/>
<keyword evidence="2" id="KW-0812">Transmembrane</keyword>
<dbReference type="PANTHER" id="PTHR34987:SF4">
    <property type="entry name" value="ALPHA-L-RHAMNOSIDASE C-TERMINAL DOMAIN-CONTAINING PROTEIN"/>
    <property type="match status" value="1"/>
</dbReference>
<dbReference type="HOGENOM" id="CLU_233660_0_0_9"/>
<dbReference type="Gene3D" id="2.60.120.260">
    <property type="entry name" value="Galactose-binding domain-like"/>
    <property type="match status" value="4"/>
</dbReference>
<dbReference type="Pfam" id="PF22633">
    <property type="entry name" value="F5_F8_type_C_2"/>
    <property type="match status" value="1"/>
</dbReference>
<dbReference type="InterPro" id="IPR008979">
    <property type="entry name" value="Galactose-bd-like_sf"/>
</dbReference>
<feature type="transmembrane region" description="Helical" evidence="2">
    <location>
        <begin position="1989"/>
        <end position="2007"/>
    </location>
</feature>
<accession>C0E8K5</accession>
<keyword evidence="1" id="KW-0378">Hydrolase</keyword>
<keyword evidence="2" id="KW-1133">Transmembrane helix</keyword>
<dbReference type="InterPro" id="IPR012341">
    <property type="entry name" value="6hp_glycosidase-like_sf"/>
</dbReference>
<reference evidence="5 6" key="1">
    <citation type="submission" date="2009-01" db="EMBL/GenBank/DDBJ databases">
        <authorList>
            <person name="Fulton L."/>
            <person name="Clifton S."/>
            <person name="Fulton B."/>
            <person name="Xu J."/>
            <person name="Minx P."/>
            <person name="Pepin K.H."/>
            <person name="Johnson M."/>
            <person name="Bhonagiri V."/>
            <person name="Nash W.E."/>
            <person name="Mardis E.R."/>
            <person name="Wilson R.K."/>
        </authorList>
    </citation>
    <scope>NUCLEOTIDE SEQUENCE [LARGE SCALE GENOMIC DNA]</scope>
    <source>
        <strain evidence="5 6">DSM 5476</strain>
    </source>
</reference>
<dbReference type="Pfam" id="PF00754">
    <property type="entry name" value="F5_F8_type_C"/>
    <property type="match status" value="1"/>
</dbReference>
<comment type="caution">
    <text evidence="5">The sequence shown here is derived from an EMBL/GenBank/DDBJ whole genome shotgun (WGS) entry which is preliminary data.</text>
</comment>
<dbReference type="PROSITE" id="PS50022">
    <property type="entry name" value="FA58C_3"/>
    <property type="match status" value="1"/>
</dbReference>
<dbReference type="GO" id="GO:0005975">
    <property type="term" value="P:carbohydrate metabolic process"/>
    <property type="evidence" value="ECO:0007669"/>
    <property type="project" value="InterPro"/>
</dbReference>
<dbReference type="Pfam" id="PF18998">
    <property type="entry name" value="Flg_new_2"/>
    <property type="match status" value="2"/>
</dbReference>
<dbReference type="eggNOG" id="COG3408">
    <property type="taxonomic scope" value="Bacteria"/>
</dbReference>
<dbReference type="SUPFAM" id="SSF49785">
    <property type="entry name" value="Galactose-binding domain-like"/>
    <property type="match status" value="3"/>
</dbReference>
<dbReference type="Pfam" id="PF17390">
    <property type="entry name" value="Bac_rhamnosid_C"/>
    <property type="match status" value="1"/>
</dbReference>
<keyword evidence="1" id="KW-0326">Glycosidase</keyword>
<feature type="signal peptide" evidence="3">
    <location>
        <begin position="1"/>
        <end position="28"/>
    </location>
</feature>
<dbReference type="InterPro" id="IPR000421">
    <property type="entry name" value="FA58C"/>
</dbReference>